<dbReference type="Gramene" id="AUR62016462-RA">
    <property type="protein sequence ID" value="AUR62016462-RA:cds"/>
    <property type="gene ID" value="AUR62016462"/>
</dbReference>
<dbReference type="InterPro" id="IPR014001">
    <property type="entry name" value="Helicase_ATP-bd"/>
</dbReference>
<dbReference type="InterPro" id="IPR006554">
    <property type="entry name" value="Helicase-like_DEXD_c2"/>
</dbReference>
<dbReference type="InterPro" id="IPR014013">
    <property type="entry name" value="Helic_SF1/SF2_ATP-bd_DinG/Rad3"/>
</dbReference>
<keyword evidence="5" id="KW-0547">Nucleotide-binding</keyword>
<proteinExistence type="inferred from homology"/>
<dbReference type="OMA" id="HNIADHC"/>
<protein>
    <recommendedName>
        <fullName evidence="14">Helicase ATP-binding domain-containing protein</fullName>
    </recommendedName>
</protein>
<feature type="domain" description="Helicase ATP-binding" evidence="14">
    <location>
        <begin position="11"/>
        <end position="395"/>
    </location>
</feature>
<evidence type="ECO:0000256" key="3">
    <source>
        <dbReference type="ARBA" id="ARBA00008435"/>
    </source>
</evidence>
<accession>A0A803LND3</accession>
<dbReference type="GO" id="GO:0016818">
    <property type="term" value="F:hydrolase activity, acting on acid anhydrides, in phosphorus-containing anhydrides"/>
    <property type="evidence" value="ECO:0007669"/>
    <property type="project" value="InterPro"/>
</dbReference>
<keyword evidence="12" id="KW-0539">Nucleus</keyword>
<dbReference type="SUPFAM" id="SSF52540">
    <property type="entry name" value="P-loop containing nucleoside triphosphate hydrolases"/>
    <property type="match status" value="1"/>
</dbReference>
<feature type="compositionally biased region" description="Acidic residues" evidence="13">
    <location>
        <begin position="154"/>
        <end position="170"/>
    </location>
</feature>
<dbReference type="InterPro" id="IPR006555">
    <property type="entry name" value="ATP-dep_Helicase_C"/>
</dbReference>
<dbReference type="Pfam" id="PF13307">
    <property type="entry name" value="Helicase_C_2"/>
    <property type="match status" value="1"/>
</dbReference>
<dbReference type="GO" id="GO:0034085">
    <property type="term" value="P:establishment of sister chromatid cohesion"/>
    <property type="evidence" value="ECO:0007669"/>
    <property type="project" value="TreeGrafter"/>
</dbReference>
<feature type="region of interest" description="Disordered" evidence="13">
    <location>
        <begin position="118"/>
        <end position="170"/>
    </location>
</feature>
<keyword evidence="9" id="KW-0408">Iron</keyword>
<evidence type="ECO:0000256" key="9">
    <source>
        <dbReference type="ARBA" id="ARBA00023004"/>
    </source>
</evidence>
<dbReference type="PANTHER" id="PTHR11472">
    <property type="entry name" value="DNA REPAIR DEAD HELICASE RAD3/XP-D SUBFAMILY MEMBER"/>
    <property type="match status" value="1"/>
</dbReference>
<evidence type="ECO:0000256" key="2">
    <source>
        <dbReference type="ARBA" id="ARBA00004123"/>
    </source>
</evidence>
<dbReference type="InterPro" id="IPR027417">
    <property type="entry name" value="P-loop_NTPase"/>
</dbReference>
<evidence type="ECO:0000256" key="5">
    <source>
        <dbReference type="ARBA" id="ARBA00022741"/>
    </source>
</evidence>
<evidence type="ECO:0000256" key="4">
    <source>
        <dbReference type="ARBA" id="ARBA00022723"/>
    </source>
</evidence>
<keyword evidence="7" id="KW-0347">Helicase</keyword>
<dbReference type="GO" id="GO:0005524">
    <property type="term" value="F:ATP binding"/>
    <property type="evidence" value="ECO:0007669"/>
    <property type="project" value="UniProtKB-KW"/>
</dbReference>
<comment type="cofactor">
    <cofactor evidence="1">
        <name>[4Fe-4S] cluster</name>
        <dbReference type="ChEBI" id="CHEBI:49883"/>
    </cofactor>
</comment>
<dbReference type="GO" id="GO:0006139">
    <property type="term" value="P:nucleobase-containing compound metabolic process"/>
    <property type="evidence" value="ECO:0007669"/>
    <property type="project" value="InterPro"/>
</dbReference>
<keyword evidence="4" id="KW-0479">Metal-binding</keyword>
<dbReference type="SMART" id="SM00491">
    <property type="entry name" value="HELICc2"/>
    <property type="match status" value="1"/>
</dbReference>
<evidence type="ECO:0000256" key="10">
    <source>
        <dbReference type="ARBA" id="ARBA00023014"/>
    </source>
</evidence>
<dbReference type="Gene3D" id="3.40.50.300">
    <property type="entry name" value="P-loop containing nucleotide triphosphate hydrolases"/>
    <property type="match status" value="3"/>
</dbReference>
<name>A0A803LND3_CHEQI</name>
<evidence type="ECO:0000256" key="12">
    <source>
        <dbReference type="ARBA" id="ARBA00023242"/>
    </source>
</evidence>
<evidence type="ECO:0000256" key="11">
    <source>
        <dbReference type="ARBA" id="ARBA00023235"/>
    </source>
</evidence>
<evidence type="ECO:0000256" key="1">
    <source>
        <dbReference type="ARBA" id="ARBA00001966"/>
    </source>
</evidence>
<dbReference type="PROSITE" id="PS51193">
    <property type="entry name" value="HELICASE_ATP_BIND_2"/>
    <property type="match status" value="1"/>
</dbReference>
<dbReference type="AlphaFoldDB" id="A0A803LND3"/>
<evidence type="ECO:0000313" key="15">
    <source>
        <dbReference type="EnsemblPlants" id="AUR62016462-RA:cds"/>
    </source>
</evidence>
<evidence type="ECO:0000259" key="14">
    <source>
        <dbReference type="PROSITE" id="PS51193"/>
    </source>
</evidence>
<keyword evidence="8" id="KW-0067">ATP-binding</keyword>
<dbReference type="CDD" id="cd18788">
    <property type="entry name" value="SF2_C_XPD"/>
    <property type="match status" value="1"/>
</dbReference>
<dbReference type="GO" id="GO:0003678">
    <property type="term" value="F:DNA helicase activity"/>
    <property type="evidence" value="ECO:0007669"/>
    <property type="project" value="InterPro"/>
</dbReference>
<dbReference type="NCBIfam" id="TIGR00604">
    <property type="entry name" value="rad3"/>
    <property type="match status" value="1"/>
</dbReference>
<dbReference type="Pfam" id="PF06733">
    <property type="entry name" value="DEAD_2"/>
    <property type="match status" value="1"/>
</dbReference>
<comment type="subcellular location">
    <subcellularLocation>
        <location evidence="2">Nucleus</location>
    </subcellularLocation>
</comment>
<dbReference type="InterPro" id="IPR010614">
    <property type="entry name" value="RAD3-like_helicase_DEAD"/>
</dbReference>
<keyword evidence="11" id="KW-0413">Isomerase</keyword>
<dbReference type="SMART" id="SM00488">
    <property type="entry name" value="DEXDc2"/>
    <property type="match status" value="1"/>
</dbReference>
<organism evidence="15 16">
    <name type="scientific">Chenopodium quinoa</name>
    <name type="common">Quinoa</name>
    <dbReference type="NCBI Taxonomy" id="63459"/>
    <lineage>
        <taxon>Eukaryota</taxon>
        <taxon>Viridiplantae</taxon>
        <taxon>Streptophyta</taxon>
        <taxon>Embryophyta</taxon>
        <taxon>Tracheophyta</taxon>
        <taxon>Spermatophyta</taxon>
        <taxon>Magnoliopsida</taxon>
        <taxon>eudicotyledons</taxon>
        <taxon>Gunneridae</taxon>
        <taxon>Pentapetalae</taxon>
        <taxon>Caryophyllales</taxon>
        <taxon>Chenopodiaceae</taxon>
        <taxon>Chenopodioideae</taxon>
        <taxon>Atripliceae</taxon>
        <taxon>Chenopodium</taxon>
    </lineage>
</organism>
<feature type="compositionally biased region" description="Basic and acidic residues" evidence="13">
    <location>
        <begin position="134"/>
        <end position="153"/>
    </location>
</feature>
<dbReference type="InterPro" id="IPR013020">
    <property type="entry name" value="Rad3/Chl1-like"/>
</dbReference>
<comment type="similarity">
    <text evidence="3">Belongs to the DEAD box helicase family. DEAH subfamily. DDX11/CHL1 sub-subfamily.</text>
</comment>
<dbReference type="PANTHER" id="PTHR11472:SF41">
    <property type="entry name" value="ATP-DEPENDENT DNA HELICASE DDX11-RELATED"/>
    <property type="match status" value="1"/>
</dbReference>
<keyword evidence="6" id="KW-0378">Hydrolase</keyword>
<dbReference type="Proteomes" id="UP000596660">
    <property type="component" value="Unplaced"/>
</dbReference>
<evidence type="ECO:0000256" key="6">
    <source>
        <dbReference type="ARBA" id="ARBA00022801"/>
    </source>
</evidence>
<keyword evidence="10" id="KW-0411">Iron-sulfur</keyword>
<evidence type="ECO:0000256" key="8">
    <source>
        <dbReference type="ARBA" id="ARBA00022840"/>
    </source>
</evidence>
<dbReference type="EnsemblPlants" id="AUR62016462-RA">
    <property type="protein sequence ID" value="AUR62016462-RA:cds"/>
    <property type="gene ID" value="AUR62016462"/>
</dbReference>
<dbReference type="GO" id="GO:0051536">
    <property type="term" value="F:iron-sulfur cluster binding"/>
    <property type="evidence" value="ECO:0007669"/>
    <property type="project" value="UniProtKB-KW"/>
</dbReference>
<dbReference type="InterPro" id="IPR045028">
    <property type="entry name" value="DinG/Rad3-like"/>
</dbReference>
<dbReference type="GO" id="GO:0003677">
    <property type="term" value="F:DNA binding"/>
    <property type="evidence" value="ECO:0007669"/>
    <property type="project" value="InterPro"/>
</dbReference>
<dbReference type="SMART" id="SM00487">
    <property type="entry name" value="DEXDc"/>
    <property type="match status" value="1"/>
</dbReference>
<keyword evidence="16" id="KW-1185">Reference proteome</keyword>
<dbReference type="GO" id="GO:0046872">
    <property type="term" value="F:metal ion binding"/>
    <property type="evidence" value="ECO:0007669"/>
    <property type="project" value="UniProtKB-KW"/>
</dbReference>
<sequence>MGVEAKEEQWKQKFPAFPYKPYSIQLDFMNSLYQFLDNGGISMLESPTGTGKTLSIICSALQWVVDRKNQQKPNLGNSCPSDDEPDWMREFVVNKENPVQEKKKIGVKSKKFTEANRRTGGVGDLFGNESGIGKNERVEKGGNGEGNDGKLLNDDDDSSSDEDEEDKLDGEEEGLKVFFCSRTHSQLSQFIKELNKTVFGSELKVVSLGSRKNLCINQEVLKIGNPASINERCLELHNSKKNGGSKIKKLEPGGSVRRTKASAGCPMLRKQKLQKDFVSDVSQQEALDIEDLVDLGSRLGTCPYYGSRRMVPAADLVVLPYQSLLSKASRESLGINLKNNIIIIDEAHNLADSLIGMYDAKISLSQLENLHQCLENYLEKFRSRLGSGNRRYIQILMILTRAFMQAIFNEDETNDNVTSNAVDRATKGPNESSVTINDFLFALNIDNINFVKLINYVKESNIIHKVSGYGDKVTCLEKQIPGDSISKEGGSTLSGFRALLDMLLSLTNKNVDGRIIVSKLRSKGLSEQDGFIKYVMLTGEKIFSEIVNQAHAVVLAGGTLQPIEETRERLFPWLPSESLHFFSCGHIIPPESILPVAVSSGPSGLSFDFSYASRSSPKMIEELGLMLCNLVSVVPEGIVVFFSSFDYKDKVYGVWRTSGILNRITKKKRLFREPRSSSDIEGVLKEYKDTIDMLSNKALSESKTSLNGAVLLAVVGGKISEGINFSDGMGRCIVMAGLPYPSPSDIELIERIKHMEGIGDTKFTNTLQVSNNDTYNGGNLNSGFDILRRCKRRGKEYYENLCMKAVNQSIGRAIRHINDYAAILLVDSRYVSDPIKRSSSHTASKLPQWIQDRLISSTSNYGEVHRLLHQFFKINKNKDGKPISVQQPNGVEENMLVHELLSVNGSDWDVEKVRGLVDNSTAAKILATPISHH</sequence>
<reference evidence="15" key="2">
    <citation type="submission" date="2021-03" db="UniProtKB">
        <authorList>
            <consortium name="EnsemblPlants"/>
        </authorList>
    </citation>
    <scope>IDENTIFICATION</scope>
</reference>
<evidence type="ECO:0000256" key="13">
    <source>
        <dbReference type="SAM" id="MobiDB-lite"/>
    </source>
</evidence>
<dbReference type="GO" id="GO:0005634">
    <property type="term" value="C:nucleus"/>
    <property type="evidence" value="ECO:0007669"/>
    <property type="project" value="UniProtKB-SubCell"/>
</dbReference>
<evidence type="ECO:0000313" key="16">
    <source>
        <dbReference type="Proteomes" id="UP000596660"/>
    </source>
</evidence>
<evidence type="ECO:0000256" key="7">
    <source>
        <dbReference type="ARBA" id="ARBA00022806"/>
    </source>
</evidence>
<reference evidence="15" key="1">
    <citation type="journal article" date="2017" name="Nature">
        <title>The genome of Chenopodium quinoa.</title>
        <authorList>
            <person name="Jarvis D.E."/>
            <person name="Ho Y.S."/>
            <person name="Lightfoot D.J."/>
            <person name="Schmoeckel S.M."/>
            <person name="Li B."/>
            <person name="Borm T.J.A."/>
            <person name="Ohyanagi H."/>
            <person name="Mineta K."/>
            <person name="Michell C.T."/>
            <person name="Saber N."/>
            <person name="Kharbatia N.M."/>
            <person name="Rupper R.R."/>
            <person name="Sharp A.R."/>
            <person name="Dally N."/>
            <person name="Boughton B.A."/>
            <person name="Woo Y.H."/>
            <person name="Gao G."/>
            <person name="Schijlen E.G.W.M."/>
            <person name="Guo X."/>
            <person name="Momin A.A."/>
            <person name="Negrao S."/>
            <person name="Al-Babili S."/>
            <person name="Gehring C."/>
            <person name="Roessner U."/>
            <person name="Jung C."/>
            <person name="Murphy K."/>
            <person name="Arold S.T."/>
            <person name="Gojobori T."/>
            <person name="van der Linden C.G."/>
            <person name="van Loo E.N."/>
            <person name="Jellen E.N."/>
            <person name="Maughan P.J."/>
            <person name="Tester M."/>
        </authorList>
    </citation>
    <scope>NUCLEOTIDE SEQUENCE [LARGE SCALE GENOMIC DNA]</scope>
    <source>
        <strain evidence="15">cv. PI 614886</strain>
    </source>
</reference>